<evidence type="ECO:0000259" key="17">
    <source>
        <dbReference type="Pfam" id="PF00696"/>
    </source>
</evidence>
<dbReference type="Gene3D" id="1.10.132.20">
    <property type="entry name" value="Ribosome-recycling factor"/>
    <property type="match status" value="1"/>
</dbReference>
<feature type="domain" description="Aspartate/glutamate/uridylate kinase" evidence="17">
    <location>
        <begin position="7"/>
        <end position="214"/>
    </location>
</feature>
<dbReference type="PANTHER" id="PTHR42833">
    <property type="entry name" value="URIDYLATE KINASE"/>
    <property type="match status" value="1"/>
</dbReference>
<dbReference type="GO" id="GO:0006412">
    <property type="term" value="P:translation"/>
    <property type="evidence" value="ECO:0007669"/>
    <property type="project" value="UniProtKB-KW"/>
</dbReference>
<comment type="caution">
    <text evidence="19">The sequence shown here is derived from an EMBL/GenBank/DDBJ whole genome shotgun (WGS) entry which is preliminary data.</text>
</comment>
<keyword evidence="12" id="KW-0067">ATP-binding</keyword>
<dbReference type="PANTHER" id="PTHR42833:SF4">
    <property type="entry name" value="URIDYLATE KINASE PUMPKIN, CHLOROPLASTIC"/>
    <property type="match status" value="1"/>
</dbReference>
<comment type="similarity">
    <text evidence="4">Belongs to the RRF family.</text>
</comment>
<dbReference type="AlphaFoldDB" id="A0A699GHF5"/>
<evidence type="ECO:0000256" key="7">
    <source>
        <dbReference type="ARBA" id="ARBA00014063"/>
    </source>
</evidence>
<evidence type="ECO:0000256" key="15">
    <source>
        <dbReference type="ARBA" id="ARBA00032092"/>
    </source>
</evidence>
<dbReference type="EMBL" id="BKCJ010000003">
    <property type="protein sequence ID" value="GEU28238.1"/>
    <property type="molecule type" value="Genomic_DNA"/>
</dbReference>
<gene>
    <name evidence="19" type="ORF">Tci_000216</name>
</gene>
<feature type="domain" description="Ribosome recycling factor" evidence="18">
    <location>
        <begin position="239"/>
        <end position="401"/>
    </location>
</feature>
<evidence type="ECO:0000256" key="5">
    <source>
        <dbReference type="ARBA" id="ARBA00007614"/>
    </source>
</evidence>
<evidence type="ECO:0000256" key="13">
    <source>
        <dbReference type="ARBA" id="ARBA00022917"/>
    </source>
</evidence>
<name>A0A699GHF5_TANCI</name>
<dbReference type="FunFam" id="3.40.1160.10:FF:000001">
    <property type="entry name" value="Uridylate kinase"/>
    <property type="match status" value="1"/>
</dbReference>
<dbReference type="UniPathway" id="UPA00159">
    <property type="reaction ID" value="UER00275"/>
</dbReference>
<evidence type="ECO:0000256" key="1">
    <source>
        <dbReference type="ARBA" id="ARBA00002952"/>
    </source>
</evidence>
<evidence type="ECO:0000256" key="4">
    <source>
        <dbReference type="ARBA" id="ARBA00005912"/>
    </source>
</evidence>
<dbReference type="GO" id="GO:0033862">
    <property type="term" value="F:UMP kinase activity"/>
    <property type="evidence" value="ECO:0007669"/>
    <property type="project" value="UniProtKB-EC"/>
</dbReference>
<dbReference type="EC" id="2.7.4.22" evidence="6"/>
<evidence type="ECO:0000256" key="14">
    <source>
        <dbReference type="ARBA" id="ARBA00022975"/>
    </source>
</evidence>
<dbReference type="Pfam" id="PF01765">
    <property type="entry name" value="RRF"/>
    <property type="match status" value="1"/>
</dbReference>
<accession>A0A699GHF5</accession>
<reference evidence="19" key="1">
    <citation type="journal article" date="2019" name="Sci. Rep.">
        <title>Draft genome of Tanacetum cinerariifolium, the natural source of mosquito coil.</title>
        <authorList>
            <person name="Yamashiro T."/>
            <person name="Shiraishi A."/>
            <person name="Satake H."/>
            <person name="Nakayama K."/>
        </authorList>
    </citation>
    <scope>NUCLEOTIDE SEQUENCE</scope>
</reference>
<dbReference type="Gene3D" id="3.40.1160.10">
    <property type="entry name" value="Acetylglutamate kinase-like"/>
    <property type="match status" value="1"/>
</dbReference>
<keyword evidence="13" id="KW-0648">Protein biosynthesis</keyword>
<evidence type="ECO:0000256" key="6">
    <source>
        <dbReference type="ARBA" id="ARBA00012899"/>
    </source>
</evidence>
<organism evidence="19">
    <name type="scientific">Tanacetum cinerariifolium</name>
    <name type="common">Dalmatian daisy</name>
    <name type="synonym">Chrysanthemum cinerariifolium</name>
    <dbReference type="NCBI Taxonomy" id="118510"/>
    <lineage>
        <taxon>Eukaryota</taxon>
        <taxon>Viridiplantae</taxon>
        <taxon>Streptophyta</taxon>
        <taxon>Embryophyta</taxon>
        <taxon>Tracheophyta</taxon>
        <taxon>Spermatophyta</taxon>
        <taxon>Magnoliopsida</taxon>
        <taxon>eudicotyledons</taxon>
        <taxon>Gunneridae</taxon>
        <taxon>Pentapetalae</taxon>
        <taxon>asterids</taxon>
        <taxon>campanulids</taxon>
        <taxon>Asterales</taxon>
        <taxon>Asteraceae</taxon>
        <taxon>Asteroideae</taxon>
        <taxon>Anthemideae</taxon>
        <taxon>Anthemidinae</taxon>
        <taxon>Tanacetum</taxon>
    </lineage>
</organism>
<evidence type="ECO:0000256" key="11">
    <source>
        <dbReference type="ARBA" id="ARBA00022777"/>
    </source>
</evidence>
<sequence>MSKPAYKRVLLKLSGEALMGDDPYGINRGTIERMVADVAEVAKLGVELAIVIGGGNIFRGVAPGAQGMDRATADYMGMLATVMNALALADAMRHVGITARVMSAIGIEQVVEPYVRPKALQYLEEGKVVVFAAGTGNPFFTTDTAAALRGSEVSAEIVLKATKVDGVYTADPKKDPNATLYHSISFDEAISKHLQVMDATAFALCRDQKLPIKVRAAMSVADVKKNAQERMTKSLETLRADLAKVRTGRAHTGILDHVMVEYYGAPTALSQVAGINLIDARTIGVQPFEKRMASTIEKAIRDADLGLNPSAQGDVIRVPTPALTEERRKEMVKLCKSEAEDAKIAVRNIRRDGNESLKKLVKDKTISEDDERRAVDEVQKLTDKFIADIDKMVAEKEKEVLTV</sequence>
<comment type="similarity">
    <text evidence="5">Belongs to the UMP kinase family.</text>
</comment>
<evidence type="ECO:0000256" key="10">
    <source>
        <dbReference type="ARBA" id="ARBA00022741"/>
    </source>
</evidence>
<evidence type="ECO:0000256" key="2">
    <source>
        <dbReference type="ARBA" id="ARBA00004496"/>
    </source>
</evidence>
<keyword evidence="11 19" id="KW-0418">Kinase</keyword>
<evidence type="ECO:0000256" key="16">
    <source>
        <dbReference type="ARBA" id="ARBA00032397"/>
    </source>
</evidence>
<dbReference type="GO" id="GO:0044210">
    <property type="term" value="P:'de novo' CTP biosynthetic process"/>
    <property type="evidence" value="ECO:0007669"/>
    <property type="project" value="UniProtKB-UniPathway"/>
</dbReference>
<dbReference type="Gene3D" id="3.30.1360.40">
    <property type="match status" value="1"/>
</dbReference>
<dbReference type="InterPro" id="IPR015963">
    <property type="entry name" value="Uridylate_kinase_bac"/>
</dbReference>
<keyword evidence="14" id="KW-0665">Pyrimidine biosynthesis</keyword>
<dbReference type="InterPro" id="IPR036393">
    <property type="entry name" value="AceGlu_kinase-like_sf"/>
</dbReference>
<dbReference type="InterPro" id="IPR023584">
    <property type="entry name" value="Ribosome_recyc_fac_dom"/>
</dbReference>
<comment type="pathway">
    <text evidence="3">Pyrimidine metabolism; CTP biosynthesis via de novo pathway; UDP from UMP (UMPK route): step 1/1.</text>
</comment>
<dbReference type="NCBIfam" id="TIGR02075">
    <property type="entry name" value="pyrH_bact"/>
    <property type="match status" value="1"/>
</dbReference>
<dbReference type="InterPro" id="IPR036191">
    <property type="entry name" value="RRF_sf"/>
</dbReference>
<dbReference type="FunFam" id="3.30.1360.40:FF:000001">
    <property type="entry name" value="Ribosome-recycling factor"/>
    <property type="match status" value="1"/>
</dbReference>
<dbReference type="GO" id="GO:0005524">
    <property type="term" value="F:ATP binding"/>
    <property type="evidence" value="ECO:0007669"/>
    <property type="project" value="UniProtKB-KW"/>
</dbReference>
<dbReference type="GO" id="GO:0005829">
    <property type="term" value="C:cytosol"/>
    <property type="evidence" value="ECO:0007669"/>
    <property type="project" value="TreeGrafter"/>
</dbReference>
<keyword evidence="8" id="KW-0963">Cytoplasm</keyword>
<evidence type="ECO:0000256" key="3">
    <source>
        <dbReference type="ARBA" id="ARBA00004791"/>
    </source>
</evidence>
<dbReference type="HAMAP" id="MF_01220_B">
    <property type="entry name" value="PyrH_B"/>
    <property type="match status" value="1"/>
</dbReference>
<evidence type="ECO:0000259" key="18">
    <source>
        <dbReference type="Pfam" id="PF01765"/>
    </source>
</evidence>
<evidence type="ECO:0000256" key="9">
    <source>
        <dbReference type="ARBA" id="ARBA00022679"/>
    </source>
</evidence>
<dbReference type="Pfam" id="PF00696">
    <property type="entry name" value="AA_kinase"/>
    <property type="match status" value="1"/>
</dbReference>
<comment type="function">
    <text evidence="1">Responsible for the release of ribosomes from messenger RNA at the termination of chloroplastic protein biosynthesis.</text>
</comment>
<comment type="subcellular location">
    <subcellularLocation>
        <location evidence="2">Cytoplasm</location>
    </subcellularLocation>
</comment>
<dbReference type="GO" id="GO:0006225">
    <property type="term" value="P:UDP biosynthetic process"/>
    <property type="evidence" value="ECO:0007669"/>
    <property type="project" value="TreeGrafter"/>
</dbReference>
<evidence type="ECO:0000313" key="19">
    <source>
        <dbReference type="EMBL" id="GEU28238.1"/>
    </source>
</evidence>
<dbReference type="CDD" id="cd00520">
    <property type="entry name" value="RRF"/>
    <property type="match status" value="1"/>
</dbReference>
<dbReference type="SUPFAM" id="SSF53633">
    <property type="entry name" value="Carbamate kinase-like"/>
    <property type="match status" value="1"/>
</dbReference>
<evidence type="ECO:0000256" key="12">
    <source>
        <dbReference type="ARBA" id="ARBA00022840"/>
    </source>
</evidence>
<dbReference type="InterPro" id="IPR002661">
    <property type="entry name" value="Ribosome_recyc_fac"/>
</dbReference>
<keyword evidence="9" id="KW-0808">Transferase</keyword>
<protein>
    <recommendedName>
        <fullName evidence="7">Ribosome-recycling factor, chloroplastic</fullName>
        <ecNumber evidence="6">2.7.4.22</ecNumber>
    </recommendedName>
    <alternativeName>
        <fullName evidence="16">Ribosome-releasing factor, chloroplastic</fullName>
    </alternativeName>
    <alternativeName>
        <fullName evidence="15">Uridine monophosphate kinase</fullName>
    </alternativeName>
</protein>
<evidence type="ECO:0000256" key="8">
    <source>
        <dbReference type="ARBA" id="ARBA00022490"/>
    </source>
</evidence>
<dbReference type="CDD" id="cd04254">
    <property type="entry name" value="AAK_UMPK-PyrH-Ec"/>
    <property type="match status" value="1"/>
</dbReference>
<keyword evidence="10" id="KW-0547">Nucleotide-binding</keyword>
<proteinExistence type="inferred from homology"/>
<dbReference type="NCBIfam" id="TIGR00496">
    <property type="entry name" value="frr"/>
    <property type="match status" value="1"/>
</dbReference>
<dbReference type="FunFam" id="1.10.132.20:FF:000001">
    <property type="entry name" value="Ribosome-recycling factor"/>
    <property type="match status" value="1"/>
</dbReference>
<dbReference type="SUPFAM" id="SSF55194">
    <property type="entry name" value="Ribosome recycling factor, RRF"/>
    <property type="match status" value="1"/>
</dbReference>
<dbReference type="HAMAP" id="MF_00040">
    <property type="entry name" value="RRF"/>
    <property type="match status" value="1"/>
</dbReference>
<dbReference type="InterPro" id="IPR001048">
    <property type="entry name" value="Asp/Glu/Uridylate_kinase"/>
</dbReference>